<dbReference type="AlphaFoldDB" id="A0A6M4G596"/>
<feature type="transmembrane region" description="Helical" evidence="2">
    <location>
        <begin position="30"/>
        <end position="50"/>
    </location>
</feature>
<protein>
    <submittedName>
        <fullName evidence="3">Uncharacterized protein</fullName>
    </submittedName>
</protein>
<evidence type="ECO:0000313" key="4">
    <source>
        <dbReference type="Proteomes" id="UP000502611"/>
    </source>
</evidence>
<gene>
    <name evidence="3" type="ORF">HH800_00845</name>
</gene>
<dbReference type="RefSeq" id="WP_169859901.1">
    <property type="nucleotide sequence ID" value="NZ_CP053021.1"/>
</dbReference>
<keyword evidence="2" id="KW-0472">Membrane</keyword>
<feature type="compositionally biased region" description="Basic and acidic residues" evidence="1">
    <location>
        <begin position="11"/>
        <end position="21"/>
    </location>
</feature>
<evidence type="ECO:0000313" key="3">
    <source>
        <dbReference type="EMBL" id="QJR00867.1"/>
    </source>
</evidence>
<keyword evidence="2" id="KW-0812">Transmembrane</keyword>
<dbReference type="EMBL" id="CP053021">
    <property type="protein sequence ID" value="QJR00867.1"/>
    <property type="molecule type" value="Genomic_DNA"/>
</dbReference>
<dbReference type="Proteomes" id="UP000502611">
    <property type="component" value="Chromosome"/>
</dbReference>
<feature type="region of interest" description="Disordered" evidence="1">
    <location>
        <begin position="1"/>
        <end position="22"/>
    </location>
</feature>
<evidence type="ECO:0000256" key="1">
    <source>
        <dbReference type="SAM" id="MobiDB-lite"/>
    </source>
</evidence>
<evidence type="ECO:0000256" key="2">
    <source>
        <dbReference type="SAM" id="Phobius"/>
    </source>
</evidence>
<keyword evidence="2" id="KW-1133">Transmembrane helix</keyword>
<proteinExistence type="predicted"/>
<organism evidence="3 4">
    <name type="scientific">Sphingobium yanoikuyae</name>
    <name type="common">Sphingomonas yanoikuyae</name>
    <dbReference type="NCBI Taxonomy" id="13690"/>
    <lineage>
        <taxon>Bacteria</taxon>
        <taxon>Pseudomonadati</taxon>
        <taxon>Pseudomonadota</taxon>
        <taxon>Alphaproteobacteria</taxon>
        <taxon>Sphingomonadales</taxon>
        <taxon>Sphingomonadaceae</taxon>
        <taxon>Sphingobium</taxon>
    </lineage>
</organism>
<accession>A0A6M4G596</accession>
<reference evidence="3 4" key="1">
    <citation type="submission" date="2020-04" db="EMBL/GenBank/DDBJ databases">
        <title>The Whole Genome Analysis of High salt-tolerant Sphingobium yanoikuyae YC-XJ2 with Aryl organophosphorus flame retardants (aryl-OPFRs)-degrading capacity and characteristics of Related phosphotriesterase.</title>
        <authorList>
            <person name="Li X."/>
        </authorList>
    </citation>
    <scope>NUCLEOTIDE SEQUENCE [LARGE SCALE GENOMIC DNA]</scope>
    <source>
        <strain evidence="3 4">YC-XJ2</strain>
    </source>
</reference>
<feature type="compositionally biased region" description="Acidic residues" evidence="1">
    <location>
        <begin position="1"/>
        <end position="10"/>
    </location>
</feature>
<name>A0A6M4G596_SPHYA</name>
<sequence length="52" mass="5976">MTMQDDDYDREVDLKKDRGRADQGPYKPDFMFLIFAVVVGVMLALATGFLQF</sequence>